<dbReference type="Pfam" id="PF12666">
    <property type="entry name" value="PrgI"/>
    <property type="match status" value="1"/>
</dbReference>
<evidence type="ECO:0000313" key="2">
    <source>
        <dbReference type="EMBL" id="VYU38767.1"/>
    </source>
</evidence>
<keyword evidence="1" id="KW-1133">Transmembrane helix</keyword>
<sequence length="129" mass="15077">MKIDLNKDFEEQYKNELWKGFTARELGYGVVALLVAGGIAFSVWKATGLAINLSIYAGIPFMVPIIYLAMVKHQGHTWIESLKNMWFYMQTKELPCEMEERNVSQHRIFSMDTKCINEPKKKRTTRRKK</sequence>
<name>A0A6N3EM98_9FIRM</name>
<accession>A0A6N3EM98</accession>
<reference evidence="2" key="1">
    <citation type="submission" date="2019-11" db="EMBL/GenBank/DDBJ databases">
        <authorList>
            <person name="Feng L."/>
        </authorList>
    </citation>
    <scope>NUCLEOTIDE SEQUENCE</scope>
    <source>
        <strain evidence="2">RtorquesLFYP15</strain>
    </source>
</reference>
<feature type="transmembrane region" description="Helical" evidence="1">
    <location>
        <begin position="50"/>
        <end position="70"/>
    </location>
</feature>
<organism evidence="2">
    <name type="scientific">[Ruminococcus] torques</name>
    <dbReference type="NCBI Taxonomy" id="33039"/>
    <lineage>
        <taxon>Bacteria</taxon>
        <taxon>Bacillati</taxon>
        <taxon>Bacillota</taxon>
        <taxon>Clostridia</taxon>
        <taxon>Lachnospirales</taxon>
        <taxon>Lachnospiraceae</taxon>
        <taxon>Mediterraneibacter</taxon>
    </lineage>
</organism>
<keyword evidence="1" id="KW-0812">Transmembrane</keyword>
<gene>
    <name evidence="2" type="ORF">RTLFYP15_02268</name>
</gene>
<proteinExistence type="predicted"/>
<dbReference type="AlphaFoldDB" id="A0A6N3EM98"/>
<dbReference type="RefSeq" id="WP_227159339.1">
    <property type="nucleotide sequence ID" value="NZ_CACRUQ010000021.1"/>
</dbReference>
<evidence type="ECO:0000256" key="1">
    <source>
        <dbReference type="SAM" id="Phobius"/>
    </source>
</evidence>
<keyword evidence="1" id="KW-0472">Membrane</keyword>
<dbReference type="EMBL" id="CACRUQ010000021">
    <property type="protein sequence ID" value="VYU38767.1"/>
    <property type="molecule type" value="Genomic_DNA"/>
</dbReference>
<dbReference type="InterPro" id="IPR024414">
    <property type="entry name" value="Uncharacterised_PrgI"/>
</dbReference>
<feature type="transmembrane region" description="Helical" evidence="1">
    <location>
        <begin position="26"/>
        <end position="44"/>
    </location>
</feature>
<protein>
    <submittedName>
        <fullName evidence="2">PrgI family protein</fullName>
    </submittedName>
</protein>